<dbReference type="PANTHER" id="PTHR11108">
    <property type="entry name" value="FERROCHELATASE"/>
    <property type="match status" value="1"/>
</dbReference>
<name>A0A3B1BMN7_9ZZZZ</name>
<dbReference type="InterPro" id="IPR019772">
    <property type="entry name" value="Ferrochelatase_AS"/>
</dbReference>
<evidence type="ECO:0000256" key="4">
    <source>
        <dbReference type="ARBA" id="ARBA00023004"/>
    </source>
</evidence>
<keyword evidence="5" id="KW-0350">Heme biosynthesis</keyword>
<evidence type="ECO:0000256" key="5">
    <source>
        <dbReference type="ARBA" id="ARBA00023133"/>
    </source>
</evidence>
<comment type="pathway">
    <text evidence="1">Porphyrin-containing compound metabolism; protoheme biosynthesis.</text>
</comment>
<protein>
    <submittedName>
        <fullName evidence="8">Ferrochelatase, protoheme ferro-lyase</fullName>
        <ecNumber evidence="8">4.99.1.1</ecNumber>
    </submittedName>
</protein>
<dbReference type="EC" id="4.99.1.1" evidence="8"/>
<evidence type="ECO:0000313" key="8">
    <source>
        <dbReference type="EMBL" id="VAX13094.1"/>
    </source>
</evidence>
<accession>A0A3B1BMN7</accession>
<evidence type="ECO:0000256" key="7">
    <source>
        <dbReference type="ARBA" id="ARBA00023244"/>
    </source>
</evidence>
<keyword evidence="4" id="KW-0408">Iron</keyword>
<gene>
    <name evidence="8" type="ORF">MNBD_GAMMA24-1901</name>
</gene>
<dbReference type="Gene3D" id="3.40.50.1400">
    <property type="match status" value="2"/>
</dbReference>
<dbReference type="PROSITE" id="PS00534">
    <property type="entry name" value="FERROCHELATASE"/>
    <property type="match status" value="1"/>
</dbReference>
<dbReference type="GO" id="GO:0004325">
    <property type="term" value="F:ferrochelatase activity"/>
    <property type="evidence" value="ECO:0007669"/>
    <property type="project" value="InterPro"/>
</dbReference>
<proteinExistence type="inferred from homology"/>
<dbReference type="InterPro" id="IPR001015">
    <property type="entry name" value="Ferrochelatase"/>
</dbReference>
<dbReference type="Pfam" id="PF00762">
    <property type="entry name" value="Ferrochelatase"/>
    <property type="match status" value="1"/>
</dbReference>
<dbReference type="CDD" id="cd00419">
    <property type="entry name" value="Ferrochelatase_C"/>
    <property type="match status" value="1"/>
</dbReference>
<dbReference type="EMBL" id="UOFZ01000097">
    <property type="protein sequence ID" value="VAX13094.1"/>
    <property type="molecule type" value="Genomic_DNA"/>
</dbReference>
<sequence>MRKFRGNPDYDHHQQAKTGILLVNLGTPDAPDARSIRRYLAEFLSDPRVIEMPRWLWKLILHGIILRFRPAHIAPAYRSIWGKDGSPLLNISKQQIEKIKSQLSPRFRHPVEFALGMRYGKPSIAHALRELQAANVQRLLVLPLYPQYSATTTASTFDAIAQELMSWRWIPSLRMLNQYHDHPAYIEALANSVTEFWQIQTQPNLLLMSFHGLPKRYLLAGDPYFCQCQKTARLLAEKLGLTENQWQISFQSRVGREEWLQPYTDKTLKALPKEGKKSVQVICPGFPTDCLETLEEIKVQNRKWFMEAGGERFDYIPALNASAEHIDMLGRIIEEQCGNWMNIAASDEDRGPRE</sequence>
<dbReference type="AlphaFoldDB" id="A0A3B1BMN7"/>
<dbReference type="InterPro" id="IPR033659">
    <property type="entry name" value="Ferrochelatase_N"/>
</dbReference>
<dbReference type="UniPathway" id="UPA00252"/>
<dbReference type="NCBIfam" id="TIGR00109">
    <property type="entry name" value="hemH"/>
    <property type="match status" value="1"/>
</dbReference>
<dbReference type="GO" id="GO:0046872">
    <property type="term" value="F:metal ion binding"/>
    <property type="evidence" value="ECO:0007669"/>
    <property type="project" value="UniProtKB-KW"/>
</dbReference>
<dbReference type="PANTHER" id="PTHR11108:SF1">
    <property type="entry name" value="FERROCHELATASE, MITOCHONDRIAL"/>
    <property type="match status" value="1"/>
</dbReference>
<organism evidence="8">
    <name type="scientific">hydrothermal vent metagenome</name>
    <dbReference type="NCBI Taxonomy" id="652676"/>
    <lineage>
        <taxon>unclassified sequences</taxon>
        <taxon>metagenomes</taxon>
        <taxon>ecological metagenomes</taxon>
    </lineage>
</organism>
<evidence type="ECO:0000256" key="3">
    <source>
        <dbReference type="ARBA" id="ARBA00022723"/>
    </source>
</evidence>
<keyword evidence="7" id="KW-0627">Porphyrin biosynthesis</keyword>
<dbReference type="CDD" id="cd03411">
    <property type="entry name" value="Ferrochelatase_N"/>
    <property type="match status" value="1"/>
</dbReference>
<keyword evidence="6 8" id="KW-0456">Lyase</keyword>
<dbReference type="FunFam" id="3.40.50.1400:FF:000002">
    <property type="entry name" value="Ferrochelatase"/>
    <property type="match status" value="1"/>
</dbReference>
<dbReference type="InterPro" id="IPR033644">
    <property type="entry name" value="Ferrochelatase_C"/>
</dbReference>
<evidence type="ECO:0000256" key="6">
    <source>
        <dbReference type="ARBA" id="ARBA00023239"/>
    </source>
</evidence>
<dbReference type="SUPFAM" id="SSF53800">
    <property type="entry name" value="Chelatase"/>
    <property type="match status" value="1"/>
</dbReference>
<dbReference type="GO" id="GO:0006783">
    <property type="term" value="P:heme biosynthetic process"/>
    <property type="evidence" value="ECO:0007669"/>
    <property type="project" value="UniProtKB-KW"/>
</dbReference>
<dbReference type="HAMAP" id="MF_00323">
    <property type="entry name" value="Ferrochelatase"/>
    <property type="match status" value="1"/>
</dbReference>
<keyword evidence="2" id="KW-0963">Cytoplasm</keyword>
<reference evidence="8" key="1">
    <citation type="submission" date="2018-06" db="EMBL/GenBank/DDBJ databases">
        <authorList>
            <person name="Zhirakovskaya E."/>
        </authorList>
    </citation>
    <scope>NUCLEOTIDE SEQUENCE</scope>
</reference>
<keyword evidence="3" id="KW-0479">Metal-binding</keyword>
<evidence type="ECO:0000256" key="2">
    <source>
        <dbReference type="ARBA" id="ARBA00022490"/>
    </source>
</evidence>
<evidence type="ECO:0000256" key="1">
    <source>
        <dbReference type="ARBA" id="ARBA00004744"/>
    </source>
</evidence>